<evidence type="ECO:0000313" key="12">
    <source>
        <dbReference type="Proteomes" id="UP000236728"/>
    </source>
</evidence>
<keyword evidence="11" id="KW-0282">Flagellum</keyword>
<proteinExistence type="inferred from homology"/>
<evidence type="ECO:0000256" key="6">
    <source>
        <dbReference type="ARBA" id="ARBA00022989"/>
    </source>
</evidence>
<evidence type="ECO:0000313" key="11">
    <source>
        <dbReference type="EMBL" id="SEF62880.1"/>
    </source>
</evidence>
<reference evidence="11 12" key="1">
    <citation type="submission" date="2016-10" db="EMBL/GenBank/DDBJ databases">
        <authorList>
            <person name="de Groot N.N."/>
        </authorList>
    </citation>
    <scope>NUCLEOTIDE SEQUENCE [LARGE SCALE GENOMIC DNA]</scope>
    <source>
        <strain evidence="11 12">DSM 22489</strain>
    </source>
</reference>
<feature type="transmembrane region" description="Helical" evidence="10">
    <location>
        <begin position="129"/>
        <end position="148"/>
    </location>
</feature>
<dbReference type="PANTHER" id="PTHR30065:SF1">
    <property type="entry name" value="SURFACE PRESENTATION OF ANTIGENS PROTEIN SPAR"/>
    <property type="match status" value="1"/>
</dbReference>
<feature type="transmembrane region" description="Helical" evidence="10">
    <location>
        <begin position="67"/>
        <end position="89"/>
    </location>
</feature>
<evidence type="ECO:0000256" key="4">
    <source>
        <dbReference type="ARBA" id="ARBA00022475"/>
    </source>
</evidence>
<evidence type="ECO:0000256" key="7">
    <source>
        <dbReference type="ARBA" id="ARBA00023136"/>
    </source>
</evidence>
<dbReference type="InterPro" id="IPR006303">
    <property type="entry name" value="FliR"/>
</dbReference>
<evidence type="ECO:0000256" key="8">
    <source>
        <dbReference type="ARBA" id="ARBA00023143"/>
    </source>
</evidence>
<evidence type="ECO:0000256" key="10">
    <source>
        <dbReference type="RuleBase" id="RU362071"/>
    </source>
</evidence>
<comment type="similarity">
    <text evidence="2 10">Belongs to the FliR/MopE/SpaR family.</text>
</comment>
<dbReference type="PRINTS" id="PR00953">
    <property type="entry name" value="TYPE3IMRPROT"/>
</dbReference>
<dbReference type="EMBL" id="FNVA01000001">
    <property type="protein sequence ID" value="SEF62880.1"/>
    <property type="molecule type" value="Genomic_DNA"/>
</dbReference>
<dbReference type="GO" id="GO:0005886">
    <property type="term" value="C:plasma membrane"/>
    <property type="evidence" value="ECO:0007669"/>
    <property type="project" value="UniProtKB-SubCell"/>
</dbReference>
<feature type="transmembrane region" description="Helical" evidence="10">
    <location>
        <begin position="212"/>
        <end position="233"/>
    </location>
</feature>
<keyword evidence="4 10" id="KW-1003">Cell membrane</keyword>
<keyword evidence="11" id="KW-0966">Cell projection</keyword>
<dbReference type="Proteomes" id="UP000236728">
    <property type="component" value="Unassembled WGS sequence"/>
</dbReference>
<comment type="function">
    <text evidence="1 10">Role in flagellar biosynthesis.</text>
</comment>
<organism evidence="11 12">
    <name type="scientific">Bryocella elongata</name>
    <dbReference type="NCBI Taxonomy" id="863522"/>
    <lineage>
        <taxon>Bacteria</taxon>
        <taxon>Pseudomonadati</taxon>
        <taxon>Acidobacteriota</taxon>
        <taxon>Terriglobia</taxon>
        <taxon>Terriglobales</taxon>
        <taxon>Acidobacteriaceae</taxon>
        <taxon>Bryocella</taxon>
    </lineage>
</organism>
<accession>A0A1H5TJC0</accession>
<dbReference type="GO" id="GO:0009425">
    <property type="term" value="C:bacterial-type flagellum basal body"/>
    <property type="evidence" value="ECO:0007669"/>
    <property type="project" value="UniProtKB-SubCell"/>
</dbReference>
<name>A0A1H5TJC0_9BACT</name>
<sequence length="256" mass="27694">MIHLTLSDIFIVFLTITTRLTGLMMFAPFFGSAAVPIRIKTGMTILLTFLLYPLVSTHLKAVDLSQWPLLVFSELMVGVGVGIVSNLVFDAVQMAGQILSVQIGYSLVNILDPQTQVESTVVATFHQTIAMLVFLRLGIPLYLLRVMARSFDYLPPQTNHISGAFVQTLVHMVASVFLLGVQLAAPVLAATLLLDIAMGLMGKAAAQLPLMLLGPAVKSVIGLSILGVSLKFWPDLFSRLFLSSMASAENLLHLAN</sequence>
<comment type="subcellular location">
    <subcellularLocation>
        <location evidence="10">Cell membrane</location>
        <topology evidence="10">Multi-pass membrane protein</topology>
    </subcellularLocation>
    <subcellularLocation>
        <location evidence="10">Bacterial flagellum basal body</location>
    </subcellularLocation>
</comment>
<gene>
    <name evidence="11" type="ORF">SAMN05421819_0634</name>
</gene>
<feature type="transmembrane region" description="Helical" evidence="10">
    <location>
        <begin position="37"/>
        <end position="55"/>
    </location>
</feature>
<dbReference type="RefSeq" id="WP_235011312.1">
    <property type="nucleotide sequence ID" value="NZ_FNVA01000001.1"/>
</dbReference>
<dbReference type="NCBIfam" id="TIGR01400">
    <property type="entry name" value="fliR"/>
    <property type="match status" value="1"/>
</dbReference>
<feature type="transmembrane region" description="Helical" evidence="10">
    <location>
        <begin position="169"/>
        <end position="192"/>
    </location>
</feature>
<dbReference type="Pfam" id="PF01311">
    <property type="entry name" value="Bac_export_1"/>
    <property type="match status" value="1"/>
</dbReference>
<dbReference type="InterPro" id="IPR002010">
    <property type="entry name" value="T3SS_IM_R"/>
</dbReference>
<evidence type="ECO:0000256" key="2">
    <source>
        <dbReference type="ARBA" id="ARBA00009772"/>
    </source>
</evidence>
<evidence type="ECO:0000256" key="3">
    <source>
        <dbReference type="ARBA" id="ARBA00021717"/>
    </source>
</evidence>
<dbReference type="GO" id="GO:0006605">
    <property type="term" value="P:protein targeting"/>
    <property type="evidence" value="ECO:0007669"/>
    <property type="project" value="UniProtKB-UniRule"/>
</dbReference>
<protein>
    <recommendedName>
        <fullName evidence="3 9">Flagellar biosynthetic protein FliR</fullName>
    </recommendedName>
</protein>
<dbReference type="GO" id="GO:0044780">
    <property type="term" value="P:bacterial-type flagellum assembly"/>
    <property type="evidence" value="ECO:0007669"/>
    <property type="project" value="UniProtKB-UniRule"/>
</dbReference>
<keyword evidence="12" id="KW-1185">Reference proteome</keyword>
<dbReference type="PANTHER" id="PTHR30065">
    <property type="entry name" value="FLAGELLAR BIOSYNTHETIC PROTEIN FLIR"/>
    <property type="match status" value="1"/>
</dbReference>
<feature type="transmembrane region" description="Helical" evidence="10">
    <location>
        <begin position="9"/>
        <end position="31"/>
    </location>
</feature>
<keyword evidence="7 10" id="KW-0472">Membrane</keyword>
<keyword evidence="5 10" id="KW-0812">Transmembrane</keyword>
<evidence type="ECO:0000256" key="1">
    <source>
        <dbReference type="ARBA" id="ARBA00002578"/>
    </source>
</evidence>
<dbReference type="AlphaFoldDB" id="A0A1H5TJC0"/>
<keyword evidence="6 10" id="KW-1133">Transmembrane helix</keyword>
<keyword evidence="11" id="KW-0969">Cilium</keyword>
<evidence type="ECO:0000256" key="9">
    <source>
        <dbReference type="NCBIfam" id="TIGR01400"/>
    </source>
</evidence>
<evidence type="ECO:0000256" key="5">
    <source>
        <dbReference type="ARBA" id="ARBA00022692"/>
    </source>
</evidence>
<keyword evidence="8 10" id="KW-0975">Bacterial flagellum</keyword>